<evidence type="ECO:0000313" key="2">
    <source>
        <dbReference type="Proteomes" id="UP000189761"/>
    </source>
</evidence>
<dbReference type="AlphaFoldDB" id="A0A8E2LHC0"/>
<reference evidence="1 2" key="1">
    <citation type="submission" date="2017-01" db="EMBL/GenBank/DDBJ databases">
        <title>Draft genome sequence of Bacillus oleronius.</title>
        <authorList>
            <person name="Allam M."/>
        </authorList>
    </citation>
    <scope>NUCLEOTIDE SEQUENCE [LARGE SCALE GENOMIC DNA]</scope>
    <source>
        <strain evidence="1 2">DSM 9356</strain>
    </source>
</reference>
<gene>
    <name evidence="1" type="ORF">BWZ43_02315</name>
</gene>
<evidence type="ECO:0008006" key="3">
    <source>
        <dbReference type="Google" id="ProtNLM"/>
    </source>
</evidence>
<dbReference type="RefSeq" id="WP_078109351.1">
    <property type="nucleotide sequence ID" value="NZ_CP065424.1"/>
</dbReference>
<dbReference type="Proteomes" id="UP000189761">
    <property type="component" value="Unassembled WGS sequence"/>
</dbReference>
<sequence>MIKRISKIILVAIFLFGIGLNSVVKASTNDNSDSINEKFGAPIVVYGEKLSADQKQKVKELLGVNDSSQVNEVTVTVDDLVKYINGDPHSNLYSSAKITRKEKGEGLAISIVTPDNITEVTEEMYANALLTAGVEDANVEVASPVKVSGHSALVGIYKAYDKGGGDLNKDRMEVANDELDLATNLAKKEGMDQEKVTQLLTEIKQAIADQNPATKEDIEKIIDEKLKSLKIELSPKDRELLVKLFDRMRDLNINFDNMKSQLGDIANNIKEKLKDVASDKGFWQGVADFFKKIFQAIADFFSNLFG</sequence>
<protein>
    <recommendedName>
        <fullName evidence="3">DUF1002 domain-containing protein</fullName>
    </recommendedName>
</protein>
<dbReference type="EMBL" id="MTLA01000024">
    <property type="protein sequence ID" value="OOP69979.1"/>
    <property type="molecule type" value="Genomic_DNA"/>
</dbReference>
<name>A0A8E2LHC0_9BACI</name>
<accession>A0A8E2LHC0</accession>
<proteinExistence type="predicted"/>
<keyword evidence="2" id="KW-1185">Reference proteome</keyword>
<dbReference type="Pfam" id="PF06207">
    <property type="entry name" value="DUF1002"/>
    <property type="match status" value="1"/>
</dbReference>
<comment type="caution">
    <text evidence="1">The sequence shown here is derived from an EMBL/GenBank/DDBJ whole genome shotgun (WGS) entry which is preliminary data.</text>
</comment>
<evidence type="ECO:0000313" key="1">
    <source>
        <dbReference type="EMBL" id="OOP69979.1"/>
    </source>
</evidence>
<dbReference type="InterPro" id="IPR009343">
    <property type="entry name" value="DUF1002"/>
</dbReference>
<organism evidence="1 2">
    <name type="scientific">Heyndrickxia oleronia</name>
    <dbReference type="NCBI Taxonomy" id="38875"/>
    <lineage>
        <taxon>Bacteria</taxon>
        <taxon>Bacillati</taxon>
        <taxon>Bacillota</taxon>
        <taxon>Bacilli</taxon>
        <taxon>Bacillales</taxon>
        <taxon>Bacillaceae</taxon>
        <taxon>Heyndrickxia</taxon>
    </lineage>
</organism>
<dbReference type="Gene3D" id="1.20.120.20">
    <property type="entry name" value="Apolipoprotein"/>
    <property type="match status" value="1"/>
</dbReference>